<evidence type="ECO:0000313" key="6">
    <source>
        <dbReference type="EMBL" id="AEI81810.1"/>
    </source>
</evidence>
<proteinExistence type="predicted"/>
<evidence type="ECO:0000256" key="1">
    <source>
        <dbReference type="ARBA" id="ARBA00001974"/>
    </source>
</evidence>
<sequence length="578" mass="63865">MSENQMKVTYDVIVIGSGAAGMMAALRARDQGLDVLIVEKERQYGGTSATSGGLFWVPNHGLDATGDSREKALTYLKTVARGPVRQDRLEKFVDTAPEMARYLASSTGLKLDVQTGYPDYYSEAEGAHPGRALAPQVIDGAGLANDFHTLREQFVRFKIFNRYTLSLYEAFTLATRAPGWRSLFAKMVFNYWTDFSWRRKTPRDRRLSMGNALIGGMRMALNKRRVPLWLNTALDELIVEHGEVVGVWLRQYGRPIRIDARRGVVIAAGGFEWNQALRDKHLPLPLPARFSSTPMDGNTGMAIQAGQAIGAAIEFMEGAWWVPTMVMPIHGVPNIDMVHQMVFDVGRPHSLCVNQLGRRFLNESCSYDRFGIALIEEQQKTGMSIPCWLVFDAQFRKLYTAGGLMPASIMPDSKIPEHWWTRYLYRADSIAELAGSIGLPPQPLSEEVRKINEYARTGIDPEFGRGSFEYDRFLGDPRHTPNPCLGTIEKGPFYAVPVNLGDLGTKGGLKVDPRARVLDLNDNPIPGLYAAGNASGSVYGDTYPGAGATLGQALTFGYVAANDIAANHRAAVHEAEAR</sequence>
<dbReference type="Proteomes" id="UP000006798">
    <property type="component" value="Plasmid pBB1"/>
</dbReference>
<dbReference type="SUPFAM" id="SSF51905">
    <property type="entry name" value="FAD/NAD(P)-binding domain"/>
    <property type="match status" value="1"/>
</dbReference>
<evidence type="ECO:0000256" key="3">
    <source>
        <dbReference type="ARBA" id="ARBA00022827"/>
    </source>
</evidence>
<evidence type="ECO:0000259" key="5">
    <source>
        <dbReference type="Pfam" id="PF00890"/>
    </source>
</evidence>
<dbReference type="InterPro" id="IPR027477">
    <property type="entry name" value="Succ_DH/fumarate_Rdtase_cat_sf"/>
</dbReference>
<dbReference type="KEGG" id="cnc:CNE_BB1p03860"/>
<feature type="domain" description="FAD-dependent oxidoreductase 2 FAD-binding" evidence="5">
    <location>
        <begin position="11"/>
        <end position="550"/>
    </location>
</feature>
<keyword evidence="3" id="KW-0274">FAD</keyword>
<dbReference type="EC" id="1.3.99.4" evidence="6"/>
<dbReference type="PANTHER" id="PTHR43400">
    <property type="entry name" value="FUMARATE REDUCTASE"/>
    <property type="match status" value="1"/>
</dbReference>
<protein>
    <submittedName>
        <fullName evidence="6">3-oxosteroid 1-dehydrogenase KsdD</fullName>
        <ecNumber evidence="6">1.3.99.4</ecNumber>
    </submittedName>
</protein>
<dbReference type="HOGENOM" id="CLU_011398_4_2_4"/>
<keyword evidence="6" id="KW-0614">Plasmid</keyword>
<accession>F8GWU0</accession>
<dbReference type="GO" id="GO:0047571">
    <property type="term" value="F:3-oxosteroid 1-dehydrogenase activity"/>
    <property type="evidence" value="ECO:0007669"/>
    <property type="project" value="UniProtKB-EC"/>
</dbReference>
<comment type="cofactor">
    <cofactor evidence="1">
        <name>FAD</name>
        <dbReference type="ChEBI" id="CHEBI:57692"/>
    </cofactor>
</comment>
<dbReference type="Pfam" id="PF00890">
    <property type="entry name" value="FAD_binding_2"/>
    <property type="match status" value="1"/>
</dbReference>
<reference evidence="6 7" key="1">
    <citation type="journal article" date="2011" name="J. Bacteriol.">
        <title>Complete genome sequence of the type strain Cupriavidus necator N-1.</title>
        <authorList>
            <person name="Poehlein A."/>
            <person name="Kusian B."/>
            <person name="Friedrich B."/>
            <person name="Daniel R."/>
            <person name="Bowien B."/>
        </authorList>
    </citation>
    <scope>NUCLEOTIDE SEQUENCE [LARGE SCALE GENOMIC DNA]</scope>
    <source>
        <strain evidence="7">ATCC 43291 / DSM 13513 / CCUG 52238 / LMG 8453 / N-1</strain>
        <plasmid evidence="6 7">pBB1</plasmid>
    </source>
</reference>
<evidence type="ECO:0000256" key="2">
    <source>
        <dbReference type="ARBA" id="ARBA00022630"/>
    </source>
</evidence>
<evidence type="ECO:0000256" key="4">
    <source>
        <dbReference type="ARBA" id="ARBA00023002"/>
    </source>
</evidence>
<dbReference type="Gene3D" id="3.90.700.10">
    <property type="entry name" value="Succinate dehydrogenase/fumarate reductase flavoprotein, catalytic domain"/>
    <property type="match status" value="1"/>
</dbReference>
<dbReference type="InterPro" id="IPR036188">
    <property type="entry name" value="FAD/NAD-bd_sf"/>
</dbReference>
<organism evidence="6 7">
    <name type="scientific">Cupriavidus necator (strain ATCC 43291 / DSM 13513 / CCUG 52238 / LMG 8453 / N-1)</name>
    <name type="common">Ralstonia eutropha</name>
    <dbReference type="NCBI Taxonomy" id="1042878"/>
    <lineage>
        <taxon>Bacteria</taxon>
        <taxon>Pseudomonadati</taxon>
        <taxon>Pseudomonadota</taxon>
        <taxon>Betaproteobacteria</taxon>
        <taxon>Burkholderiales</taxon>
        <taxon>Burkholderiaceae</taxon>
        <taxon>Cupriavidus</taxon>
    </lineage>
</organism>
<name>F8GWU0_CUPNN</name>
<dbReference type="PANTHER" id="PTHR43400:SF10">
    <property type="entry name" value="3-OXOSTEROID 1-DEHYDROGENASE"/>
    <property type="match status" value="1"/>
</dbReference>
<evidence type="ECO:0000313" key="7">
    <source>
        <dbReference type="Proteomes" id="UP000006798"/>
    </source>
</evidence>
<dbReference type="SUPFAM" id="SSF56425">
    <property type="entry name" value="Succinate dehydrogenase/fumarate reductase flavoprotein, catalytic domain"/>
    <property type="match status" value="1"/>
</dbReference>
<dbReference type="InterPro" id="IPR050315">
    <property type="entry name" value="FAD-oxidoreductase_2"/>
</dbReference>
<dbReference type="EMBL" id="CP002879">
    <property type="protein sequence ID" value="AEI81810.1"/>
    <property type="molecule type" value="Genomic_DNA"/>
</dbReference>
<gene>
    <name evidence="6" type="primary">ksdD1</name>
    <name evidence="6" type="ordered locus">CNE_BB1p03860</name>
</gene>
<keyword evidence="4 6" id="KW-0560">Oxidoreductase</keyword>
<dbReference type="GO" id="GO:0008202">
    <property type="term" value="P:steroid metabolic process"/>
    <property type="evidence" value="ECO:0007669"/>
    <property type="project" value="UniProtKB-ARBA"/>
</dbReference>
<dbReference type="Gene3D" id="3.50.50.60">
    <property type="entry name" value="FAD/NAD(P)-binding domain"/>
    <property type="match status" value="2"/>
</dbReference>
<dbReference type="InterPro" id="IPR003953">
    <property type="entry name" value="FAD-dep_OxRdtase_2_FAD-bd"/>
</dbReference>
<keyword evidence="2" id="KW-0285">Flavoprotein</keyword>
<dbReference type="AlphaFoldDB" id="F8GWU0"/>
<geneLocation type="plasmid" evidence="6 7">
    <name>pBB1</name>
</geneLocation>